<keyword evidence="2" id="KW-0547">Nucleotide-binding</keyword>
<evidence type="ECO:0000256" key="1">
    <source>
        <dbReference type="ARBA" id="ARBA00004370"/>
    </source>
</evidence>
<evidence type="ECO:0000256" key="3">
    <source>
        <dbReference type="ARBA" id="ARBA00022801"/>
    </source>
</evidence>
<dbReference type="Pfam" id="PF00350">
    <property type="entry name" value="Dynamin_N"/>
    <property type="match status" value="1"/>
</dbReference>
<organism evidence="8 9">
    <name type="scientific">Umezawaea tangerina</name>
    <dbReference type="NCBI Taxonomy" id="84725"/>
    <lineage>
        <taxon>Bacteria</taxon>
        <taxon>Bacillati</taxon>
        <taxon>Actinomycetota</taxon>
        <taxon>Actinomycetes</taxon>
        <taxon>Pseudonocardiales</taxon>
        <taxon>Pseudonocardiaceae</taxon>
        <taxon>Umezawaea</taxon>
    </lineage>
</organism>
<feature type="region of interest" description="Disordered" evidence="6">
    <location>
        <begin position="1"/>
        <end position="30"/>
    </location>
</feature>
<dbReference type="SUPFAM" id="SSF52540">
    <property type="entry name" value="P-loop containing nucleoside triphosphate hydrolases"/>
    <property type="match status" value="1"/>
</dbReference>
<feature type="compositionally biased region" description="Polar residues" evidence="6">
    <location>
        <begin position="1"/>
        <end position="15"/>
    </location>
</feature>
<dbReference type="GO" id="GO:0008053">
    <property type="term" value="P:mitochondrial fusion"/>
    <property type="evidence" value="ECO:0007669"/>
    <property type="project" value="TreeGrafter"/>
</dbReference>
<evidence type="ECO:0000313" key="9">
    <source>
        <dbReference type="Proteomes" id="UP000239494"/>
    </source>
</evidence>
<reference evidence="8 9" key="1">
    <citation type="submission" date="2018-03" db="EMBL/GenBank/DDBJ databases">
        <title>Genomic Encyclopedia of Archaeal and Bacterial Type Strains, Phase II (KMG-II): from individual species to whole genera.</title>
        <authorList>
            <person name="Goeker M."/>
        </authorList>
    </citation>
    <scope>NUCLEOTIDE SEQUENCE [LARGE SCALE GENOMIC DNA]</scope>
    <source>
        <strain evidence="8 9">DSM 44720</strain>
    </source>
</reference>
<comment type="subcellular location">
    <subcellularLocation>
        <location evidence="1">Membrane</location>
    </subcellularLocation>
</comment>
<dbReference type="RefSeq" id="WP_106188377.1">
    <property type="nucleotide sequence ID" value="NZ_PVTF01000005.1"/>
</dbReference>
<dbReference type="InterPro" id="IPR027094">
    <property type="entry name" value="Mitofusin_fam"/>
</dbReference>
<dbReference type="GO" id="GO:0016020">
    <property type="term" value="C:membrane"/>
    <property type="evidence" value="ECO:0007669"/>
    <property type="project" value="UniProtKB-SubCell"/>
</dbReference>
<accession>A0A2T0T6S6</accession>
<evidence type="ECO:0000256" key="6">
    <source>
        <dbReference type="SAM" id="MobiDB-lite"/>
    </source>
</evidence>
<evidence type="ECO:0000259" key="7">
    <source>
        <dbReference type="Pfam" id="PF00350"/>
    </source>
</evidence>
<dbReference type="InterPro" id="IPR045063">
    <property type="entry name" value="Dynamin_N"/>
</dbReference>
<keyword evidence="4" id="KW-0342">GTP-binding</keyword>
<keyword evidence="3" id="KW-0378">Hydrolase</keyword>
<evidence type="ECO:0000256" key="4">
    <source>
        <dbReference type="ARBA" id="ARBA00023134"/>
    </source>
</evidence>
<keyword evidence="5" id="KW-0472">Membrane</keyword>
<dbReference type="InterPro" id="IPR027417">
    <property type="entry name" value="P-loop_NTPase"/>
</dbReference>
<proteinExistence type="predicted"/>
<dbReference type="PANTHER" id="PTHR10465:SF0">
    <property type="entry name" value="SARCALUMENIN"/>
    <property type="match status" value="1"/>
</dbReference>
<dbReference type="PANTHER" id="PTHR10465">
    <property type="entry name" value="TRANSMEMBRANE GTPASE FZO1"/>
    <property type="match status" value="1"/>
</dbReference>
<dbReference type="GO" id="GO:0005525">
    <property type="term" value="F:GTP binding"/>
    <property type="evidence" value="ECO:0007669"/>
    <property type="project" value="UniProtKB-KW"/>
</dbReference>
<gene>
    <name evidence="8" type="ORF">CLV43_10589</name>
</gene>
<comment type="caution">
    <text evidence="8">The sequence shown here is derived from an EMBL/GenBank/DDBJ whole genome shotgun (WGS) entry which is preliminary data.</text>
</comment>
<feature type="domain" description="Dynamin N-terminal" evidence="7">
    <location>
        <begin position="73"/>
        <end position="232"/>
    </location>
</feature>
<dbReference type="EMBL" id="PVTF01000005">
    <property type="protein sequence ID" value="PRY41331.1"/>
    <property type="molecule type" value="Genomic_DNA"/>
</dbReference>
<evidence type="ECO:0000256" key="5">
    <source>
        <dbReference type="ARBA" id="ARBA00023136"/>
    </source>
</evidence>
<name>A0A2T0T6S6_9PSEU</name>
<protein>
    <submittedName>
        <fullName evidence="8">Dynamin family protein</fullName>
    </submittedName>
</protein>
<sequence>MNTEQTNTEKTTSAETDVGRVGPRARTTRSSLARRLPGWLREARDLAERHHLDTITEALDSLAAQRGRPAFRVAVVGEFNRGKSTLVNTLIGRKLLPTGQSPGAQVDIAVRGVDHAEALRLTWPDKSSQVAELDERAVWRELLVDDSDGDSVPSSVVADVAGTWLTDMDLELVDTPGANSGDEPDVERLRRSVAGADGALFVISAISPLGITERLLLEEELLCRHLPNIAVVVTMLDRVDADDRDSIVDDLRERLAALPGRGALPILTAPHPEEDDDRATALRSLVGGWATQADRGRWRDRRIAATVADHCDTMARLATEAAALARLSEAEQREHAARAEADLAEEEQVWSELRIGVQSRQLDTARRVQDLLDGERTSVMASLQNELEAARDPHAWWQRELPTRLRWHLSVMAKAVERAMLARLSQDTDWLDAAVRRGLPEAHPSPVPRALGLESAPGQPTAAVDDLSKLRLAARVGAQGGAALGYLVAAARHARLPMIYTIGFSVLSSLIAERAIRSATESQRRQIDALLVRTVDESISAFGATAVTTVEELYGDVVGHLHGSHEMWQRSYADVLTAVDPVDATDWVAFAFATQALATRVRADLDRTATDLSERGN</sequence>
<evidence type="ECO:0000313" key="8">
    <source>
        <dbReference type="EMBL" id="PRY41331.1"/>
    </source>
</evidence>
<keyword evidence="9" id="KW-1185">Reference proteome</keyword>
<dbReference type="Proteomes" id="UP000239494">
    <property type="component" value="Unassembled WGS sequence"/>
</dbReference>
<dbReference type="OrthoDB" id="3650305at2"/>
<dbReference type="AlphaFoldDB" id="A0A2T0T6S6"/>
<dbReference type="Gene3D" id="3.40.50.300">
    <property type="entry name" value="P-loop containing nucleotide triphosphate hydrolases"/>
    <property type="match status" value="1"/>
</dbReference>
<dbReference type="GO" id="GO:0003924">
    <property type="term" value="F:GTPase activity"/>
    <property type="evidence" value="ECO:0007669"/>
    <property type="project" value="InterPro"/>
</dbReference>
<evidence type="ECO:0000256" key="2">
    <source>
        <dbReference type="ARBA" id="ARBA00022741"/>
    </source>
</evidence>